<accession>A0A4U6WDS3</accession>
<proteinExistence type="predicted"/>
<name>A0A4U6WDS3_SETVI</name>
<protein>
    <submittedName>
        <fullName evidence="1">Uncharacterized protein</fullName>
    </submittedName>
</protein>
<sequence length="140" mass="16317">MPALALLIITSARRNYSVVRLAWNERRLPQPQVRRLRWHLAAGAALDRARCVDYRGHKFDGIWLSVVEILRRCSVSRGRIHNLLMRQHQVRHWFPEIPPTLCQGLPLHLRWRWPACAVPLPPLPAHPCLCRSMQRRGSCS</sequence>
<evidence type="ECO:0000313" key="2">
    <source>
        <dbReference type="Proteomes" id="UP000298652"/>
    </source>
</evidence>
<dbReference type="Proteomes" id="UP000298652">
    <property type="component" value="Chromosome 1"/>
</dbReference>
<evidence type="ECO:0000313" key="1">
    <source>
        <dbReference type="EMBL" id="TKW40702.1"/>
    </source>
</evidence>
<reference evidence="1" key="1">
    <citation type="submission" date="2019-03" db="EMBL/GenBank/DDBJ databases">
        <title>WGS assembly of Setaria viridis.</title>
        <authorList>
            <person name="Huang P."/>
            <person name="Jenkins J."/>
            <person name="Grimwood J."/>
            <person name="Barry K."/>
            <person name="Healey A."/>
            <person name="Mamidi S."/>
            <person name="Sreedasyam A."/>
            <person name="Shu S."/>
            <person name="Feldman M."/>
            <person name="Wu J."/>
            <person name="Yu Y."/>
            <person name="Chen C."/>
            <person name="Johnson J."/>
            <person name="Rokhsar D."/>
            <person name="Baxter I."/>
            <person name="Schmutz J."/>
            <person name="Brutnell T."/>
            <person name="Kellogg E."/>
        </authorList>
    </citation>
    <scope>NUCLEOTIDE SEQUENCE [LARGE SCALE GENOMIC DNA]</scope>
</reference>
<keyword evidence="2" id="KW-1185">Reference proteome</keyword>
<gene>
    <name evidence="1" type="ORF">SEVIR_1G262900v2</name>
</gene>
<dbReference type="EMBL" id="CM016552">
    <property type="protein sequence ID" value="TKW40702.1"/>
    <property type="molecule type" value="Genomic_DNA"/>
</dbReference>
<organism evidence="1 2">
    <name type="scientific">Setaria viridis</name>
    <name type="common">Green bristlegrass</name>
    <name type="synonym">Setaria italica subsp. viridis</name>
    <dbReference type="NCBI Taxonomy" id="4556"/>
    <lineage>
        <taxon>Eukaryota</taxon>
        <taxon>Viridiplantae</taxon>
        <taxon>Streptophyta</taxon>
        <taxon>Embryophyta</taxon>
        <taxon>Tracheophyta</taxon>
        <taxon>Spermatophyta</taxon>
        <taxon>Magnoliopsida</taxon>
        <taxon>Liliopsida</taxon>
        <taxon>Poales</taxon>
        <taxon>Poaceae</taxon>
        <taxon>PACMAD clade</taxon>
        <taxon>Panicoideae</taxon>
        <taxon>Panicodae</taxon>
        <taxon>Paniceae</taxon>
        <taxon>Cenchrinae</taxon>
        <taxon>Setaria</taxon>
    </lineage>
</organism>
<dbReference type="Gramene" id="TKW40702">
    <property type="protein sequence ID" value="TKW40702"/>
    <property type="gene ID" value="SEVIR_1G262900v2"/>
</dbReference>
<dbReference type="AlphaFoldDB" id="A0A4U6WDS3"/>